<feature type="compositionally biased region" description="Low complexity" evidence="1">
    <location>
        <begin position="68"/>
        <end position="85"/>
    </location>
</feature>
<organism evidence="2 3">
    <name type="scientific">Pleurodeles waltl</name>
    <name type="common">Iberian ribbed newt</name>
    <dbReference type="NCBI Taxonomy" id="8319"/>
    <lineage>
        <taxon>Eukaryota</taxon>
        <taxon>Metazoa</taxon>
        <taxon>Chordata</taxon>
        <taxon>Craniata</taxon>
        <taxon>Vertebrata</taxon>
        <taxon>Euteleostomi</taxon>
        <taxon>Amphibia</taxon>
        <taxon>Batrachia</taxon>
        <taxon>Caudata</taxon>
        <taxon>Salamandroidea</taxon>
        <taxon>Salamandridae</taxon>
        <taxon>Pleurodelinae</taxon>
        <taxon>Pleurodeles</taxon>
    </lineage>
</organism>
<protein>
    <submittedName>
        <fullName evidence="2">Uncharacterized protein</fullName>
    </submittedName>
</protein>
<sequence length="343" mass="37125">MKKLHSGSLLPGISCLKIKSNPIWNKAIPALLLKGQSQKQLFAFWRKETTSLQESKDEALSTASPDLESSGGPPREPSGEPSSESYQVKASQKRGVKVLEQGLSTPLAETVEIVQPAWSTLGPQLCPSSSSAWPVCFTTQADLAPKFSQKCSANSSKASVAIGPCDFTLRDLDPDLFQRYGPQANDPAPPSVDPRSKGLPTPSSLELFNSTLSLQDSLIIHSHFPATPALEVSGIQLIQPSKSEARLSASLFNLENLIASIVKLLEKFVGGLDCILDSVTAILVEMTKDKKIAKLLDPIQTNVASSQLRKDQRSSWASPRVSRRERICEDVLYSSGKCPMHSS</sequence>
<comment type="caution">
    <text evidence="2">The sequence shown here is derived from an EMBL/GenBank/DDBJ whole genome shotgun (WGS) entry which is preliminary data.</text>
</comment>
<feature type="region of interest" description="Disordered" evidence="1">
    <location>
        <begin position="53"/>
        <end position="91"/>
    </location>
</feature>
<accession>A0AAV7P183</accession>
<proteinExistence type="predicted"/>
<name>A0AAV7P183_PLEWA</name>
<evidence type="ECO:0000256" key="1">
    <source>
        <dbReference type="SAM" id="MobiDB-lite"/>
    </source>
</evidence>
<dbReference type="AlphaFoldDB" id="A0AAV7P183"/>
<reference evidence="2" key="1">
    <citation type="journal article" date="2022" name="bioRxiv">
        <title>Sequencing and chromosome-scale assembly of the giantPleurodeles waltlgenome.</title>
        <authorList>
            <person name="Brown T."/>
            <person name="Elewa A."/>
            <person name="Iarovenko S."/>
            <person name="Subramanian E."/>
            <person name="Araus A.J."/>
            <person name="Petzold A."/>
            <person name="Susuki M."/>
            <person name="Suzuki K.-i.T."/>
            <person name="Hayashi T."/>
            <person name="Toyoda A."/>
            <person name="Oliveira C."/>
            <person name="Osipova E."/>
            <person name="Leigh N.D."/>
            <person name="Simon A."/>
            <person name="Yun M.H."/>
        </authorList>
    </citation>
    <scope>NUCLEOTIDE SEQUENCE</scope>
    <source>
        <strain evidence="2">20211129_DDA</strain>
        <tissue evidence="2">Liver</tissue>
    </source>
</reference>
<dbReference type="Proteomes" id="UP001066276">
    <property type="component" value="Chromosome 7"/>
</dbReference>
<keyword evidence="3" id="KW-1185">Reference proteome</keyword>
<evidence type="ECO:0000313" key="2">
    <source>
        <dbReference type="EMBL" id="KAJ1121992.1"/>
    </source>
</evidence>
<feature type="region of interest" description="Disordered" evidence="1">
    <location>
        <begin position="178"/>
        <end position="200"/>
    </location>
</feature>
<evidence type="ECO:0000313" key="3">
    <source>
        <dbReference type="Proteomes" id="UP001066276"/>
    </source>
</evidence>
<gene>
    <name evidence="2" type="ORF">NDU88_000498</name>
</gene>
<dbReference type="EMBL" id="JANPWB010000011">
    <property type="protein sequence ID" value="KAJ1121992.1"/>
    <property type="molecule type" value="Genomic_DNA"/>
</dbReference>